<proteinExistence type="predicted"/>
<accession>A0ACB8NT57</accession>
<name>A0ACB8NT57_CITSI</name>
<reference evidence="2" key="1">
    <citation type="journal article" date="2023" name="Hortic. Res.">
        <title>A chromosome-level phased genome enabling allele-level studies in sweet orange: a case study on citrus Huanglongbing tolerance.</title>
        <authorList>
            <person name="Wu B."/>
            <person name="Yu Q."/>
            <person name="Deng Z."/>
            <person name="Duan Y."/>
            <person name="Luo F."/>
            <person name="Gmitter F. Jr."/>
        </authorList>
    </citation>
    <scope>NUCLEOTIDE SEQUENCE [LARGE SCALE GENOMIC DNA]</scope>
    <source>
        <strain evidence="2">cv. Valencia</strain>
    </source>
</reference>
<sequence>MINKSDYATSDTDINTNKVAESASQGTEVTGGVVSQATNLQEYQLARDKERRFTKPPKSSIKTLLAMVALLDLKLEQIDVKTAFLHGNLEENILMPQPKDGAVYLLLYIDDILIVGKNSGGIEKLKNLLKREFKMKDFGNAKRILGIDILRDRATGHRKLDVYNGLYQSKHSLCNLKSSWDCVQTDFSWRGLIKNFILIWQSLLRISYASLQKYQNNRSCFASTNSVTKLDSKISATATATTTELNNTGSKEGSFANMIDRALEKKFNKSEQNEAADPGSFNNMLSDSMLVTFNHVFNLDNKNGAEDTPTFIYRKILIFCNQDSVFIIVNPMSTYPMLQLELRLISDLVVLIVSATCGGIAFVCSGQPVIIGYLLVGSVIGPRGFSFVSEMVLVETVAQFGVIFLPFALGLEFSMAKWIFVPSLKNIDDFLKLKICPEALS</sequence>
<evidence type="ECO:0000313" key="2">
    <source>
        <dbReference type="Proteomes" id="UP000829398"/>
    </source>
</evidence>
<organism evidence="1 2">
    <name type="scientific">Citrus sinensis</name>
    <name type="common">Sweet orange</name>
    <name type="synonym">Citrus aurantium var. sinensis</name>
    <dbReference type="NCBI Taxonomy" id="2711"/>
    <lineage>
        <taxon>Eukaryota</taxon>
        <taxon>Viridiplantae</taxon>
        <taxon>Streptophyta</taxon>
        <taxon>Embryophyta</taxon>
        <taxon>Tracheophyta</taxon>
        <taxon>Spermatophyta</taxon>
        <taxon>Magnoliopsida</taxon>
        <taxon>eudicotyledons</taxon>
        <taxon>Gunneridae</taxon>
        <taxon>Pentapetalae</taxon>
        <taxon>rosids</taxon>
        <taxon>malvids</taxon>
        <taxon>Sapindales</taxon>
        <taxon>Rutaceae</taxon>
        <taxon>Aurantioideae</taxon>
        <taxon>Citrus</taxon>
    </lineage>
</organism>
<evidence type="ECO:0000313" key="1">
    <source>
        <dbReference type="EMBL" id="KAH9801299.1"/>
    </source>
</evidence>
<protein>
    <submittedName>
        <fullName evidence="1">K(+) efflux antiporter 6</fullName>
    </submittedName>
</protein>
<dbReference type="Proteomes" id="UP000829398">
    <property type="component" value="Chromosome 1"/>
</dbReference>
<keyword evidence="2" id="KW-1185">Reference proteome</keyword>
<dbReference type="EMBL" id="CM039170">
    <property type="protein sequence ID" value="KAH9801299.1"/>
    <property type="molecule type" value="Genomic_DNA"/>
</dbReference>
<gene>
    <name evidence="1" type="ORF">KPL71_000971</name>
</gene>
<comment type="caution">
    <text evidence="1">The sequence shown here is derived from an EMBL/GenBank/DDBJ whole genome shotgun (WGS) entry which is preliminary data.</text>
</comment>